<dbReference type="AlphaFoldDB" id="A0A2G4YPT0"/>
<feature type="repeat" description="TPR" evidence="3">
    <location>
        <begin position="141"/>
        <end position="174"/>
    </location>
</feature>
<dbReference type="Gene3D" id="2.60.120.620">
    <property type="entry name" value="q2cbj1_9rhob like domain"/>
    <property type="match status" value="1"/>
</dbReference>
<feature type="repeat" description="TPR" evidence="3">
    <location>
        <begin position="73"/>
        <end position="106"/>
    </location>
</feature>
<sequence length="606" mass="68744">MLINIQEKLQNSLTLHKSGKTEEAIVLCREILQKAPKEPNTLQLLGAFMKAKGDYPEAEKYMCASLQADPKQAHVHNNLGNLYFELDRTDDALRSYKNATDLEEKYADAWFNRAIVEEKRGQIDAGLSLVAKAIKYAPNQAKYYNLLGLLYKRQEKFTEAVSAFEKAVTLQPAFIKAIHNLGTAYREVARLDEARQCFNHVLNTTPDQVETWEAIGSLHHSTEDFDRAIVAYQKLLLLQPGNLKIHRVVNNMMWETGRHEGFLSSYITAMEKQPESVDIAAAYAEELALSGANEQAIEVIEQALTHQGEAPALYHRLAHLKLTAGQTEQARHILENLLKTVTDNDEYYTDYAQVLLECGEYTAALEQADLAEKINPDFQKIWAIKGDCWRLLGDDRYHWLFDFDKFVKPMALEVPDGFTHIEEFNEALAGELDRLHISDVNPRDQTLIGGTQTIGDLYTNRTPVIQKLRQAVFEAALRYIKALPDDDTHPHLRRKTDLIKFAGAWSVRLRNAGFHVNHYHSKGWISGPYYVKLPAAVTADNKTAEKPGWVNFGASRFGPESDRTPRKIIQPQAGVQVFFPSYMWHGTNAFESSEIRMTAPCDIVPR</sequence>
<dbReference type="InterPro" id="IPR011990">
    <property type="entry name" value="TPR-like_helical_dom_sf"/>
</dbReference>
<dbReference type="Pfam" id="PF13414">
    <property type="entry name" value="TPR_11"/>
    <property type="match status" value="1"/>
</dbReference>
<dbReference type="RefSeq" id="WP_099473176.1">
    <property type="nucleotide sequence ID" value="NZ_CP041025.1"/>
</dbReference>
<organism evidence="4 5">
    <name type="scientific">Paremcibacter congregatus</name>
    <dbReference type="NCBI Taxonomy" id="2043170"/>
    <lineage>
        <taxon>Bacteria</taxon>
        <taxon>Pseudomonadati</taxon>
        <taxon>Pseudomonadota</taxon>
        <taxon>Alphaproteobacteria</taxon>
        <taxon>Emcibacterales</taxon>
        <taxon>Emcibacteraceae</taxon>
        <taxon>Paremcibacter</taxon>
    </lineage>
</organism>
<feature type="repeat" description="TPR" evidence="3">
    <location>
        <begin position="209"/>
        <end position="242"/>
    </location>
</feature>
<dbReference type="InterPro" id="IPR051685">
    <property type="entry name" value="Ycf3/AcsC/BcsC/TPR_MFPF"/>
</dbReference>
<dbReference type="Pfam" id="PF13181">
    <property type="entry name" value="TPR_8"/>
    <property type="match status" value="3"/>
</dbReference>
<evidence type="ECO:0000256" key="2">
    <source>
        <dbReference type="ARBA" id="ARBA00022803"/>
    </source>
</evidence>
<dbReference type="PANTHER" id="PTHR44943">
    <property type="entry name" value="CELLULOSE SYNTHASE OPERON PROTEIN C"/>
    <property type="match status" value="1"/>
</dbReference>
<dbReference type="InParanoid" id="A0A2G4YPT0"/>
<keyword evidence="1" id="KW-0677">Repeat</keyword>
<dbReference type="InterPro" id="IPR012668">
    <property type="entry name" value="CHP02466"/>
</dbReference>
<protein>
    <submittedName>
        <fullName evidence="4">Uncharacterized protein</fullName>
    </submittedName>
</protein>
<dbReference type="OrthoDB" id="9783136at2"/>
<proteinExistence type="predicted"/>
<dbReference type="PROSITE" id="PS50005">
    <property type="entry name" value="TPR"/>
    <property type="match status" value="6"/>
</dbReference>
<dbReference type="EMBL" id="PDEM01000024">
    <property type="protein sequence ID" value="PHZ84334.1"/>
    <property type="molecule type" value="Genomic_DNA"/>
</dbReference>
<evidence type="ECO:0000256" key="3">
    <source>
        <dbReference type="PROSITE-ProRule" id="PRU00339"/>
    </source>
</evidence>
<dbReference type="Proteomes" id="UP000229730">
    <property type="component" value="Unassembled WGS sequence"/>
</dbReference>
<dbReference type="Gene3D" id="1.25.40.10">
    <property type="entry name" value="Tetratricopeptide repeat domain"/>
    <property type="match status" value="2"/>
</dbReference>
<dbReference type="Pfam" id="PF14559">
    <property type="entry name" value="TPR_19"/>
    <property type="match status" value="2"/>
</dbReference>
<feature type="repeat" description="TPR" evidence="3">
    <location>
        <begin position="107"/>
        <end position="140"/>
    </location>
</feature>
<dbReference type="Pfam" id="PF13759">
    <property type="entry name" value="2OG-FeII_Oxy_5"/>
    <property type="match status" value="1"/>
</dbReference>
<reference evidence="4 5" key="1">
    <citation type="submission" date="2017-10" db="EMBL/GenBank/DDBJ databases">
        <title>Frigbacter circumglobatus gen. nov. sp. nov., isolated from sediment cultured in situ.</title>
        <authorList>
            <person name="Zhao Z."/>
        </authorList>
    </citation>
    <scope>NUCLEOTIDE SEQUENCE [LARGE SCALE GENOMIC DNA]</scope>
    <source>
        <strain evidence="4 5">ZYL</strain>
    </source>
</reference>
<comment type="caution">
    <text evidence="4">The sequence shown here is derived from an EMBL/GenBank/DDBJ whole genome shotgun (WGS) entry which is preliminary data.</text>
</comment>
<dbReference type="SMART" id="SM00028">
    <property type="entry name" value="TPR"/>
    <property type="match status" value="9"/>
</dbReference>
<gene>
    <name evidence="4" type="ORF">CRD36_10985</name>
</gene>
<accession>A0A2G4YPT0</accession>
<name>A0A2G4YPT0_9PROT</name>
<feature type="repeat" description="TPR" evidence="3">
    <location>
        <begin position="175"/>
        <end position="208"/>
    </location>
</feature>
<evidence type="ECO:0000313" key="5">
    <source>
        <dbReference type="Proteomes" id="UP000229730"/>
    </source>
</evidence>
<evidence type="ECO:0000256" key="1">
    <source>
        <dbReference type="ARBA" id="ARBA00022737"/>
    </source>
</evidence>
<dbReference type="PANTHER" id="PTHR44943:SF8">
    <property type="entry name" value="TPR REPEAT-CONTAINING PROTEIN MJ0263"/>
    <property type="match status" value="1"/>
</dbReference>
<evidence type="ECO:0000313" key="4">
    <source>
        <dbReference type="EMBL" id="PHZ84334.1"/>
    </source>
</evidence>
<dbReference type="PROSITE" id="PS50293">
    <property type="entry name" value="TPR_REGION"/>
    <property type="match status" value="1"/>
</dbReference>
<dbReference type="SUPFAM" id="SSF48452">
    <property type="entry name" value="TPR-like"/>
    <property type="match status" value="2"/>
</dbReference>
<feature type="repeat" description="TPR" evidence="3">
    <location>
        <begin position="39"/>
        <end position="72"/>
    </location>
</feature>
<keyword evidence="2 3" id="KW-0802">TPR repeat</keyword>
<keyword evidence="5" id="KW-1185">Reference proteome</keyword>
<dbReference type="InterPro" id="IPR019734">
    <property type="entry name" value="TPR_rpt"/>
</dbReference>